<evidence type="ECO:0000313" key="2">
    <source>
        <dbReference type="Proteomes" id="UP000014411"/>
    </source>
</evidence>
<evidence type="ECO:0008006" key="3">
    <source>
        <dbReference type="Google" id="ProtNLM"/>
    </source>
</evidence>
<dbReference type="Proteomes" id="UP000014411">
    <property type="component" value="Unassembled WGS sequence"/>
</dbReference>
<keyword evidence="2" id="KW-1185">Reference proteome</keyword>
<dbReference type="AlphaFoldDB" id="S3HGW1"/>
<dbReference type="InterPro" id="IPR036388">
    <property type="entry name" value="WH-like_DNA-bd_sf"/>
</dbReference>
<dbReference type="HOGENOM" id="CLU_130958_1_0_5"/>
<protein>
    <recommendedName>
        <fullName evidence="3">Helix-turn-helix domain-containing protein</fullName>
    </recommendedName>
</protein>
<reference evidence="1 2" key="1">
    <citation type="journal article" date="2012" name="J. Bacteriol.">
        <title>Genome sequence of Rhizobium grahamii CCGE502, a broad-host-range symbiont with low nodulation competitiveness in Phaseolus vulgaris.</title>
        <authorList>
            <person name="Althabegoiti M.J."/>
            <person name="Lozano L."/>
            <person name="Torres-Tejerizo G."/>
            <person name="Ormeno-Orrillo E."/>
            <person name="Rogel M.A."/>
            <person name="Gonzalez V."/>
            <person name="Martinez-Romero E."/>
        </authorList>
    </citation>
    <scope>NUCLEOTIDE SEQUENCE [LARGE SCALE GENOMIC DNA]</scope>
    <source>
        <strain evidence="1 2">CCGE 502</strain>
    </source>
</reference>
<proteinExistence type="predicted"/>
<dbReference type="Gene3D" id="1.10.10.10">
    <property type="entry name" value="Winged helix-like DNA-binding domain superfamily/Winged helix DNA-binding domain"/>
    <property type="match status" value="1"/>
</dbReference>
<sequence length="151" mass="16821">MGKGQDKRGRQRGEPRHLRLYHSMLKCSAWNSLSAVERCTYIALAERYNGSNNGFICFSAREGAEALKVSKNTISRALSVLAERGFIEVAEPGSFHVKVRHATEYRLTAYACDRANRLPSKAFMQWRPVGTNGKNTVSLQTSTVPVMTPLS</sequence>
<dbReference type="SUPFAM" id="SSF46785">
    <property type="entry name" value="Winged helix' DNA-binding domain"/>
    <property type="match status" value="1"/>
</dbReference>
<organism evidence="1 2">
    <name type="scientific">Rhizobium grahamii CCGE 502</name>
    <dbReference type="NCBI Taxonomy" id="990285"/>
    <lineage>
        <taxon>Bacteria</taxon>
        <taxon>Pseudomonadati</taxon>
        <taxon>Pseudomonadota</taxon>
        <taxon>Alphaproteobacteria</taxon>
        <taxon>Hyphomicrobiales</taxon>
        <taxon>Rhizobiaceae</taxon>
        <taxon>Rhizobium/Agrobacterium group</taxon>
        <taxon>Rhizobium</taxon>
    </lineage>
</organism>
<comment type="caution">
    <text evidence="1">The sequence shown here is derived from an EMBL/GenBank/DDBJ whole genome shotgun (WGS) entry which is preliminary data.</text>
</comment>
<gene>
    <name evidence="1" type="ORF">RGCCGE502_14790</name>
</gene>
<dbReference type="InterPro" id="IPR036390">
    <property type="entry name" value="WH_DNA-bd_sf"/>
</dbReference>
<evidence type="ECO:0000313" key="1">
    <source>
        <dbReference type="EMBL" id="EPE97325.1"/>
    </source>
</evidence>
<dbReference type="EMBL" id="AEYE02000015">
    <property type="protein sequence ID" value="EPE97325.1"/>
    <property type="molecule type" value="Genomic_DNA"/>
</dbReference>
<dbReference type="RefSeq" id="WP_016554965.1">
    <property type="nucleotide sequence ID" value="NZ_AEYE02000015.1"/>
</dbReference>
<accession>S3HGW1</accession>
<dbReference type="eggNOG" id="COG1414">
    <property type="taxonomic scope" value="Bacteria"/>
</dbReference>
<name>S3HGW1_9HYPH</name>